<evidence type="ECO:0000313" key="2">
    <source>
        <dbReference type="EMBL" id="KAK0388977.1"/>
    </source>
</evidence>
<evidence type="ECO:0000256" key="1">
    <source>
        <dbReference type="SAM" id="MobiDB-lite"/>
    </source>
</evidence>
<keyword evidence="3" id="KW-1185">Reference proteome</keyword>
<evidence type="ECO:0000313" key="3">
    <source>
        <dbReference type="Proteomes" id="UP001175261"/>
    </source>
</evidence>
<sequence length="311" mass="34847">MDKITVTTAVIGLLAVSRKVTDSYWDVDGITRDSNSAFNIALKEVKQSRSTITLLYNTLALVETGELPFPQRAAWVGIDHVVTILTDLILALGELDTICAAISERLKLPGVTMTALSNQYNQRITSLSSRIRWQTISMTTIINILKCHGDSDAQHSQKALTLRIDRLLTANTALAARLRQLQDIYGARAFLHNSRRETPYPSTYALPAKDGTQRRFWSIFTNYSLDDFPMLSVIPLPLNLGEVRDGSVFYTLDYARDVSQESDSTPPRVESPTNHAITPAEAVSSPKDAVEKKKKKTRIPMIKFRRLRRVI</sequence>
<reference evidence="2" key="1">
    <citation type="submission" date="2022-10" db="EMBL/GenBank/DDBJ databases">
        <title>Determination and structural analysis of whole genome sequence of Sarocladium strictum F4-1.</title>
        <authorList>
            <person name="Hu L."/>
            <person name="Jiang Y."/>
        </authorList>
    </citation>
    <scope>NUCLEOTIDE SEQUENCE</scope>
    <source>
        <strain evidence="2">F4-1</strain>
    </source>
</reference>
<gene>
    <name evidence="2" type="ORF">NLU13_2554</name>
</gene>
<feature type="region of interest" description="Disordered" evidence="1">
    <location>
        <begin position="260"/>
        <end position="296"/>
    </location>
</feature>
<dbReference type="Proteomes" id="UP001175261">
    <property type="component" value="Unassembled WGS sequence"/>
</dbReference>
<dbReference type="AlphaFoldDB" id="A0AA39GN24"/>
<accession>A0AA39GN24</accession>
<protein>
    <submittedName>
        <fullName evidence="2">Uncharacterized protein</fullName>
    </submittedName>
</protein>
<proteinExistence type="predicted"/>
<comment type="caution">
    <text evidence="2">The sequence shown here is derived from an EMBL/GenBank/DDBJ whole genome shotgun (WGS) entry which is preliminary data.</text>
</comment>
<name>A0AA39GN24_SARSR</name>
<feature type="compositionally biased region" description="Polar residues" evidence="1">
    <location>
        <begin position="261"/>
        <end position="276"/>
    </location>
</feature>
<dbReference type="EMBL" id="JAPDFR010000002">
    <property type="protein sequence ID" value="KAK0388977.1"/>
    <property type="molecule type" value="Genomic_DNA"/>
</dbReference>
<organism evidence="2 3">
    <name type="scientific">Sarocladium strictum</name>
    <name type="common">Black bundle disease fungus</name>
    <name type="synonym">Acremonium strictum</name>
    <dbReference type="NCBI Taxonomy" id="5046"/>
    <lineage>
        <taxon>Eukaryota</taxon>
        <taxon>Fungi</taxon>
        <taxon>Dikarya</taxon>
        <taxon>Ascomycota</taxon>
        <taxon>Pezizomycotina</taxon>
        <taxon>Sordariomycetes</taxon>
        <taxon>Hypocreomycetidae</taxon>
        <taxon>Hypocreales</taxon>
        <taxon>Sarocladiaceae</taxon>
        <taxon>Sarocladium</taxon>
    </lineage>
</organism>